<dbReference type="PIRSF" id="PIRSF006276">
    <property type="entry name" value="UspA"/>
    <property type="match status" value="1"/>
</dbReference>
<dbReference type="InterPro" id="IPR014729">
    <property type="entry name" value="Rossmann-like_a/b/a_fold"/>
</dbReference>
<comment type="subcellular location">
    <subcellularLocation>
        <location evidence="2">Cytoplasm</location>
    </subcellularLocation>
</comment>
<dbReference type="Gene3D" id="3.40.50.620">
    <property type="entry name" value="HUPs"/>
    <property type="match status" value="1"/>
</dbReference>
<dbReference type="CDD" id="cd00293">
    <property type="entry name" value="USP-like"/>
    <property type="match status" value="1"/>
</dbReference>
<reference evidence="5" key="1">
    <citation type="submission" date="2012-06" db="EMBL/GenBank/DDBJ databases">
        <title>Complete sequence of chromosome of Desulfomonile tiedjei DSM 6799.</title>
        <authorList>
            <person name="Lucas S."/>
            <person name="Copeland A."/>
            <person name="Lapidus A."/>
            <person name="Glavina del Rio T."/>
            <person name="Dalin E."/>
            <person name="Tice H."/>
            <person name="Bruce D."/>
            <person name="Goodwin L."/>
            <person name="Pitluck S."/>
            <person name="Peters L."/>
            <person name="Ovchinnikova G."/>
            <person name="Zeytun A."/>
            <person name="Lu M."/>
            <person name="Kyrpides N."/>
            <person name="Mavromatis K."/>
            <person name="Ivanova N."/>
            <person name="Brettin T."/>
            <person name="Detter J.C."/>
            <person name="Han C."/>
            <person name="Larimer F."/>
            <person name="Land M."/>
            <person name="Hauser L."/>
            <person name="Markowitz V."/>
            <person name="Cheng J.-F."/>
            <person name="Hugenholtz P."/>
            <person name="Woyke T."/>
            <person name="Wu D."/>
            <person name="Spring S."/>
            <person name="Schroeder M."/>
            <person name="Brambilla E."/>
            <person name="Klenk H.-P."/>
            <person name="Eisen J.A."/>
        </authorList>
    </citation>
    <scope>NUCLEOTIDE SEQUENCE [LARGE SCALE GENOMIC DNA]</scope>
    <source>
        <strain evidence="5">ATCC 49306 / DSM 6799 / DCB-1</strain>
    </source>
</reference>
<keyword evidence="2" id="KW-0963">Cytoplasm</keyword>
<keyword evidence="5" id="KW-1185">Reference proteome</keyword>
<dbReference type="InterPro" id="IPR006016">
    <property type="entry name" value="UspA"/>
</dbReference>
<dbReference type="PANTHER" id="PTHR46268">
    <property type="entry name" value="STRESS RESPONSE PROTEIN NHAX"/>
    <property type="match status" value="1"/>
</dbReference>
<evidence type="ECO:0000256" key="1">
    <source>
        <dbReference type="ARBA" id="ARBA00008791"/>
    </source>
</evidence>
<dbReference type="AlphaFoldDB" id="I4C2J4"/>
<name>I4C2J4_DESTA</name>
<dbReference type="STRING" id="706587.Desti_1071"/>
<dbReference type="HOGENOM" id="CLU_049301_11_2_7"/>
<dbReference type="KEGG" id="dti:Desti_1071"/>
<dbReference type="GO" id="GO:0005737">
    <property type="term" value="C:cytoplasm"/>
    <property type="evidence" value="ECO:0007669"/>
    <property type="project" value="UniProtKB-SubCell"/>
</dbReference>
<accession>I4C2J4</accession>
<evidence type="ECO:0000256" key="2">
    <source>
        <dbReference type="PIRNR" id="PIRNR006276"/>
    </source>
</evidence>
<dbReference type="Proteomes" id="UP000006055">
    <property type="component" value="Chromosome"/>
</dbReference>
<dbReference type="EMBL" id="CP003360">
    <property type="protein sequence ID" value="AFM23785.1"/>
    <property type="molecule type" value="Genomic_DNA"/>
</dbReference>
<dbReference type="Pfam" id="PF00582">
    <property type="entry name" value="Usp"/>
    <property type="match status" value="1"/>
</dbReference>
<dbReference type="SUPFAM" id="SSF52402">
    <property type="entry name" value="Adenine nucleotide alpha hydrolases-like"/>
    <property type="match status" value="1"/>
</dbReference>
<dbReference type="OrthoDB" id="9788959at2"/>
<feature type="domain" description="UspA" evidence="3">
    <location>
        <begin position="4"/>
        <end position="146"/>
    </location>
</feature>
<evidence type="ECO:0000259" key="3">
    <source>
        <dbReference type="Pfam" id="PF00582"/>
    </source>
</evidence>
<dbReference type="PRINTS" id="PR01438">
    <property type="entry name" value="UNVRSLSTRESS"/>
</dbReference>
<protein>
    <recommendedName>
        <fullName evidence="2">Universal stress protein</fullName>
    </recommendedName>
</protein>
<dbReference type="PANTHER" id="PTHR46268:SF22">
    <property type="entry name" value="SENSOR PROTEIN KDPD-RELATED"/>
    <property type="match status" value="1"/>
</dbReference>
<evidence type="ECO:0000313" key="5">
    <source>
        <dbReference type="Proteomes" id="UP000006055"/>
    </source>
</evidence>
<evidence type="ECO:0000313" key="4">
    <source>
        <dbReference type="EMBL" id="AFM23785.1"/>
    </source>
</evidence>
<sequence>MIPKKILVCTDFSENSVPARVLAIEFARAFQAELLILHVVNTRFFGYPTFADRIPMDLALIQQNIEEGAAEELELLANDSSREVEHVRAFRRSGAPAEEIIKFAEEEGVGLIVMGTHGWTGVRHLILGSTAENVVRMANCPVLTVRVE</sequence>
<dbReference type="InterPro" id="IPR006015">
    <property type="entry name" value="Universal_stress_UspA"/>
</dbReference>
<gene>
    <name evidence="4" type="ordered locus">Desti_1071</name>
</gene>
<proteinExistence type="inferred from homology"/>
<dbReference type="eggNOG" id="COG0589">
    <property type="taxonomic scope" value="Bacteria"/>
</dbReference>
<dbReference type="RefSeq" id="WP_014808938.1">
    <property type="nucleotide sequence ID" value="NC_018025.1"/>
</dbReference>
<organism evidence="4 5">
    <name type="scientific">Desulfomonile tiedjei (strain ATCC 49306 / DSM 6799 / DCB-1)</name>
    <dbReference type="NCBI Taxonomy" id="706587"/>
    <lineage>
        <taxon>Bacteria</taxon>
        <taxon>Pseudomonadati</taxon>
        <taxon>Thermodesulfobacteriota</taxon>
        <taxon>Desulfomonilia</taxon>
        <taxon>Desulfomonilales</taxon>
        <taxon>Desulfomonilaceae</taxon>
        <taxon>Desulfomonile</taxon>
    </lineage>
</organism>
<comment type="similarity">
    <text evidence="1 2">Belongs to the universal stress protein A family.</text>
</comment>